<proteinExistence type="predicted"/>
<dbReference type="EMBL" id="CP146016">
    <property type="protein sequence ID" value="WWQ59256.1"/>
    <property type="molecule type" value="Genomic_DNA"/>
</dbReference>
<accession>A0AAX4KYF5</accession>
<keyword evidence="3" id="KW-1185">Reference proteome</keyword>
<dbReference type="GO" id="GO:0016787">
    <property type="term" value="F:hydrolase activity"/>
    <property type="evidence" value="ECO:0007669"/>
    <property type="project" value="UniProtKB-KW"/>
</dbReference>
<dbReference type="InterPro" id="IPR012372">
    <property type="entry name" value="UCP014405_Zn-bd"/>
</dbReference>
<gene>
    <name evidence="2" type="ORF">V6M85_07000</name>
</gene>
<dbReference type="Proteomes" id="UP001432202">
    <property type="component" value="Chromosome"/>
</dbReference>
<evidence type="ECO:0000313" key="3">
    <source>
        <dbReference type="Proteomes" id="UP001432202"/>
    </source>
</evidence>
<name>A0AAX4KYF5_9CREN</name>
<keyword evidence="2" id="KW-0378">Hydrolase</keyword>
<reference evidence="2 3" key="1">
    <citation type="submission" date="2024-02" db="EMBL/GenBank/DDBJ databases">
        <title>STSV induces naive adaptation in Sulfolobus.</title>
        <authorList>
            <person name="Xiang X."/>
            <person name="Song M."/>
        </authorList>
    </citation>
    <scope>NUCLEOTIDE SEQUENCE [LARGE SCALE GENOMIC DNA]</scope>
    <source>
        <strain evidence="2 3">RT2</strain>
    </source>
</reference>
<evidence type="ECO:0000313" key="2">
    <source>
        <dbReference type="EMBL" id="WWQ59256.1"/>
    </source>
</evidence>
<dbReference type="RefSeq" id="WP_338598290.1">
    <property type="nucleotide sequence ID" value="NZ_CP146016.1"/>
</dbReference>
<dbReference type="GeneID" id="89336502"/>
<sequence length="131" mass="15430">MIKYVRSKKEEELLKDIVDTLKLDHIDLDRVRVVYSYGSNTKAVARIWAVPKAILETFDLEPLYVIELISEKFDKLSEENKIKVMIHEILHIPIKFSGGLRPHGDKVNSKEVNKLYKKYIKLKYNKNKNCR</sequence>
<dbReference type="AlphaFoldDB" id="A0AAX4KYF5"/>
<evidence type="ECO:0000259" key="1">
    <source>
        <dbReference type="Pfam" id="PF18894"/>
    </source>
</evidence>
<organism evidence="2 3">
    <name type="scientific">Sulfolobus tengchongensis</name>
    <dbReference type="NCBI Taxonomy" id="207809"/>
    <lineage>
        <taxon>Archaea</taxon>
        <taxon>Thermoproteota</taxon>
        <taxon>Thermoprotei</taxon>
        <taxon>Sulfolobales</taxon>
        <taxon>Sulfolobaceae</taxon>
        <taxon>Sulfolobus</taxon>
    </lineage>
</organism>
<dbReference type="Pfam" id="PF18894">
    <property type="entry name" value="PhageMetallopep"/>
    <property type="match status" value="1"/>
</dbReference>
<dbReference type="EC" id="3.4.24.-" evidence="2"/>
<dbReference type="InterPro" id="IPR043998">
    <property type="entry name" value="Put_Metallopep"/>
</dbReference>
<protein>
    <submittedName>
        <fullName evidence="2">Metallopeptidase</fullName>
        <ecNumber evidence="2">3.4.24.-</ecNumber>
    </submittedName>
</protein>
<dbReference type="PIRSF" id="PIRSF014405">
    <property type="entry name" value="UCP014405"/>
    <property type="match status" value="1"/>
</dbReference>
<feature type="domain" description="Putative phage metallopeptidase" evidence="1">
    <location>
        <begin position="3"/>
        <end position="118"/>
    </location>
</feature>